<dbReference type="InterPro" id="IPR039697">
    <property type="entry name" value="Alcohol_dehydrogenase_Fe"/>
</dbReference>
<dbReference type="FunFam" id="1.20.1090.10:FF:000001">
    <property type="entry name" value="Aldehyde-alcohol dehydrogenase"/>
    <property type="match status" value="1"/>
</dbReference>
<feature type="domain" description="Fe-containing alcohol dehydrogenase-like C-terminal" evidence="6">
    <location>
        <begin position="78"/>
        <end position="275"/>
    </location>
</feature>
<dbReference type="AlphaFoldDB" id="A0A1T4JHE6"/>
<dbReference type="InterPro" id="IPR018211">
    <property type="entry name" value="ADH_Fe_CS"/>
</dbReference>
<comment type="similarity">
    <text evidence="2">Belongs to the iron-containing alcohol dehydrogenase family.</text>
</comment>
<feature type="domain" description="Alcohol dehydrogenase iron-type/glycerol dehydrogenase GldA" evidence="5">
    <location>
        <begin position="16"/>
        <end position="66"/>
    </location>
</feature>
<gene>
    <name evidence="7" type="ORF">SAMN02745149_00071</name>
</gene>
<dbReference type="SUPFAM" id="SSF56796">
    <property type="entry name" value="Dehydroquinate synthase-like"/>
    <property type="match status" value="1"/>
</dbReference>
<evidence type="ECO:0000256" key="1">
    <source>
        <dbReference type="ARBA" id="ARBA00001962"/>
    </source>
</evidence>
<comment type="cofactor">
    <cofactor evidence="1">
        <name>Fe cation</name>
        <dbReference type="ChEBI" id="CHEBI:24875"/>
    </cofactor>
</comment>
<evidence type="ECO:0000259" key="6">
    <source>
        <dbReference type="Pfam" id="PF25137"/>
    </source>
</evidence>
<evidence type="ECO:0000313" key="7">
    <source>
        <dbReference type="EMBL" id="SJZ29569.1"/>
    </source>
</evidence>
<dbReference type="GO" id="GO:0046872">
    <property type="term" value="F:metal ion binding"/>
    <property type="evidence" value="ECO:0007669"/>
    <property type="project" value="InterPro"/>
</dbReference>
<sequence length="280" mass="30066">MTVLPGKLSDYAGKEMSGDFAPLVLIPTTAGTGSEATKFFVYTDTATDAKLLMKGDALLPKLAVIDWTYTISSPVSITVATGMDALTHAVEAYTSKKSNPVTDIYCLDAIKQIFKYLPLAAKDGNDKTAREQMALAAYEAGVCINNSSVTLVHGMSRPIGALFHVPHGISNAMLITECLRFALDGEGAEERFAKIAEEIGEAEKTDSPSCASKKFLGALERLTKTLEVPSLREYGIDLEKFAVSEEKMASDALASGSPANTRKAVIKEDIIAIYDRLRLA</sequence>
<organism evidence="7 8">
    <name type="scientific">Treponema porcinum</name>
    <dbReference type="NCBI Taxonomy" id="261392"/>
    <lineage>
        <taxon>Bacteria</taxon>
        <taxon>Pseudomonadati</taxon>
        <taxon>Spirochaetota</taxon>
        <taxon>Spirochaetia</taxon>
        <taxon>Spirochaetales</taxon>
        <taxon>Treponemataceae</taxon>
        <taxon>Treponema</taxon>
    </lineage>
</organism>
<dbReference type="InterPro" id="IPR001670">
    <property type="entry name" value="ADH_Fe/GldA"/>
</dbReference>
<dbReference type="Gene3D" id="3.40.50.1970">
    <property type="match status" value="1"/>
</dbReference>
<keyword evidence="8" id="KW-1185">Reference proteome</keyword>
<reference evidence="7 8" key="1">
    <citation type="submission" date="2017-02" db="EMBL/GenBank/DDBJ databases">
        <authorList>
            <person name="Peterson S.W."/>
        </authorList>
    </citation>
    <scope>NUCLEOTIDE SEQUENCE [LARGE SCALE GENOMIC DNA]</scope>
    <source>
        <strain evidence="7 8">ATCC BAA-908</strain>
    </source>
</reference>
<evidence type="ECO:0000256" key="3">
    <source>
        <dbReference type="ARBA" id="ARBA00023002"/>
    </source>
</evidence>
<keyword evidence="4" id="KW-0520">NAD</keyword>
<keyword evidence="3" id="KW-0560">Oxidoreductase</keyword>
<proteinExistence type="inferred from homology"/>
<evidence type="ECO:0000256" key="4">
    <source>
        <dbReference type="ARBA" id="ARBA00023027"/>
    </source>
</evidence>
<dbReference type="PANTHER" id="PTHR11496:SF102">
    <property type="entry name" value="ALCOHOL DEHYDROGENASE 4"/>
    <property type="match status" value="1"/>
</dbReference>
<dbReference type="PANTHER" id="PTHR11496">
    <property type="entry name" value="ALCOHOL DEHYDROGENASE"/>
    <property type="match status" value="1"/>
</dbReference>
<dbReference type="InterPro" id="IPR056798">
    <property type="entry name" value="ADH_Fe_C"/>
</dbReference>
<accession>A0A1T4JHE6</accession>
<protein>
    <submittedName>
        <fullName evidence="7">Alcohol dehydrogenase, class IV</fullName>
    </submittedName>
</protein>
<dbReference type="GO" id="GO:0004022">
    <property type="term" value="F:alcohol dehydrogenase (NAD+) activity"/>
    <property type="evidence" value="ECO:0007669"/>
    <property type="project" value="TreeGrafter"/>
</dbReference>
<dbReference type="Pfam" id="PF00465">
    <property type="entry name" value="Fe-ADH"/>
    <property type="match status" value="1"/>
</dbReference>
<dbReference type="Pfam" id="PF25137">
    <property type="entry name" value="ADH_Fe_C"/>
    <property type="match status" value="1"/>
</dbReference>
<dbReference type="PROSITE" id="PS00913">
    <property type="entry name" value="ADH_IRON_1"/>
    <property type="match status" value="1"/>
</dbReference>
<dbReference type="Gene3D" id="1.20.1090.10">
    <property type="entry name" value="Dehydroquinate synthase-like - alpha domain"/>
    <property type="match status" value="1"/>
</dbReference>
<evidence type="ECO:0000259" key="5">
    <source>
        <dbReference type="Pfam" id="PF00465"/>
    </source>
</evidence>
<name>A0A1T4JHE6_TREPO</name>
<evidence type="ECO:0000256" key="2">
    <source>
        <dbReference type="ARBA" id="ARBA00007358"/>
    </source>
</evidence>
<dbReference type="Proteomes" id="UP000190423">
    <property type="component" value="Unassembled WGS sequence"/>
</dbReference>
<dbReference type="STRING" id="261392.SAMN02745149_00071"/>
<dbReference type="EMBL" id="FUWG01000002">
    <property type="protein sequence ID" value="SJZ29569.1"/>
    <property type="molecule type" value="Genomic_DNA"/>
</dbReference>
<evidence type="ECO:0000313" key="8">
    <source>
        <dbReference type="Proteomes" id="UP000190423"/>
    </source>
</evidence>